<dbReference type="GO" id="GO:0008615">
    <property type="term" value="P:pyridoxine biosynthetic process"/>
    <property type="evidence" value="ECO:0007669"/>
    <property type="project" value="UniProtKB-UniRule"/>
</dbReference>
<evidence type="ECO:0000256" key="1">
    <source>
        <dbReference type="ARBA" id="ARBA00007301"/>
    </source>
</evidence>
<evidence type="ECO:0000256" key="4">
    <source>
        <dbReference type="ARBA" id="ARBA00022643"/>
    </source>
</evidence>
<keyword evidence="5 12" id="KW-0560">Oxidoreductase</keyword>
<dbReference type="PIRSF" id="PIRSF000190">
    <property type="entry name" value="Pyd_amn-ph_oxd"/>
    <property type="match status" value="1"/>
</dbReference>
<evidence type="ECO:0000313" key="13">
    <source>
        <dbReference type="Proteomes" id="UP000589520"/>
    </source>
</evidence>
<dbReference type="Pfam" id="PF01243">
    <property type="entry name" value="PNPOx_N"/>
    <property type="match status" value="1"/>
</dbReference>
<accession>A0A7Y9PFW1</accession>
<dbReference type="Proteomes" id="UP000589520">
    <property type="component" value="Unassembled WGS sequence"/>
</dbReference>
<dbReference type="PANTHER" id="PTHR10851:SF0">
    <property type="entry name" value="PYRIDOXINE-5'-PHOSPHATE OXIDASE"/>
    <property type="match status" value="1"/>
</dbReference>
<evidence type="ECO:0000256" key="5">
    <source>
        <dbReference type="ARBA" id="ARBA00023002"/>
    </source>
</evidence>
<dbReference type="AlphaFoldDB" id="A0A7Y9PFW1"/>
<dbReference type="HAMAP" id="MF_01629">
    <property type="entry name" value="PdxH"/>
    <property type="match status" value="1"/>
</dbReference>
<keyword evidence="4 9" id="KW-0288">FMN</keyword>
<comment type="pathway">
    <text evidence="7">Cofactor metabolism.</text>
</comment>
<feature type="binding site" evidence="9">
    <location>
        <position position="174"/>
    </location>
    <ligand>
        <name>FMN</name>
        <dbReference type="ChEBI" id="CHEBI:58210"/>
    </ligand>
</feature>
<comment type="subunit">
    <text evidence="2">Homodimer.</text>
</comment>
<evidence type="ECO:0000256" key="6">
    <source>
        <dbReference type="ARBA" id="ARBA00023096"/>
    </source>
</evidence>
<dbReference type="InterPro" id="IPR019576">
    <property type="entry name" value="Pyridoxamine_oxidase_dimer_C"/>
</dbReference>
<reference evidence="12 13" key="1">
    <citation type="submission" date="2020-07" db="EMBL/GenBank/DDBJ databases">
        <title>Genomic Encyclopedia of Type Strains, Phase IV (KMG-V): Genome sequencing to study the core and pangenomes of soil and plant-associated prokaryotes.</title>
        <authorList>
            <person name="Whitman W."/>
        </authorList>
    </citation>
    <scope>NUCLEOTIDE SEQUENCE [LARGE SCALE GENOMIC DNA]</scope>
    <source>
        <strain evidence="12 13">X4EP2</strain>
    </source>
</reference>
<proteinExistence type="inferred from homology"/>
<keyword evidence="3" id="KW-0285">Flavoprotein</keyword>
<feature type="binding site" evidence="9">
    <location>
        <begin position="130"/>
        <end position="131"/>
    </location>
    <ligand>
        <name>FMN</name>
        <dbReference type="ChEBI" id="CHEBI:58210"/>
    </ligand>
</feature>
<gene>
    <name evidence="12" type="ORF">HDF17_001247</name>
</gene>
<dbReference type="InterPro" id="IPR019740">
    <property type="entry name" value="Pyridox_Oxase_CS"/>
</dbReference>
<dbReference type="PROSITE" id="PS01064">
    <property type="entry name" value="PYRIDOX_OXIDASE"/>
    <property type="match status" value="1"/>
</dbReference>
<evidence type="ECO:0000256" key="8">
    <source>
        <dbReference type="NCBIfam" id="TIGR00558"/>
    </source>
</evidence>
<keyword evidence="13" id="KW-1185">Reference proteome</keyword>
<dbReference type="NCBIfam" id="TIGR00558">
    <property type="entry name" value="pdxH"/>
    <property type="match status" value="1"/>
</dbReference>
<dbReference type="RefSeq" id="WP_179488804.1">
    <property type="nucleotide sequence ID" value="NZ_JACCCW010000001.1"/>
</dbReference>
<feature type="binding site" evidence="9">
    <location>
        <position position="95"/>
    </location>
    <ligand>
        <name>FMN</name>
        <dbReference type="ChEBI" id="CHEBI:58210"/>
    </ligand>
</feature>
<sequence>MDLPGRFEPEDVAEPIALFRRWLDDAAQTEPNDANAMSLATATASGRPSVRMVLMKRLDERGFAFYTNVESQKGRELLENPHAALCFHWKSRRRQVRVEGAVGELSAEDADAYFHSRSRKSQIGALASQQSRLLASREELEQRAMECEERYPGEIPRPSYWRGFVLAPERIEFWEDGAYRLHNRIVFVRSGDAWVKTRLFP</sequence>
<dbReference type="GO" id="GO:0004733">
    <property type="term" value="F:pyridoxamine phosphate oxidase activity"/>
    <property type="evidence" value="ECO:0007669"/>
    <property type="project" value="UniProtKB-UniRule"/>
</dbReference>
<evidence type="ECO:0000313" key="12">
    <source>
        <dbReference type="EMBL" id="NYF78960.1"/>
    </source>
</evidence>
<feature type="domain" description="Pyridoxamine 5'-phosphate oxidase N-terminal" evidence="10">
    <location>
        <begin position="23"/>
        <end position="148"/>
    </location>
</feature>
<evidence type="ECO:0000259" key="11">
    <source>
        <dbReference type="Pfam" id="PF10590"/>
    </source>
</evidence>
<feature type="domain" description="Pyridoxine 5'-phosphate oxidase dimerisation C-terminal" evidence="11">
    <location>
        <begin position="161"/>
        <end position="201"/>
    </location>
</feature>
<evidence type="ECO:0000256" key="3">
    <source>
        <dbReference type="ARBA" id="ARBA00022630"/>
    </source>
</evidence>
<evidence type="ECO:0000256" key="2">
    <source>
        <dbReference type="ARBA" id="ARBA00011738"/>
    </source>
</evidence>
<feature type="binding site" evidence="9">
    <location>
        <position position="184"/>
    </location>
    <ligand>
        <name>FMN</name>
        <dbReference type="ChEBI" id="CHEBI:58210"/>
    </ligand>
</feature>
<dbReference type="Gene3D" id="2.30.110.10">
    <property type="entry name" value="Electron Transport, Fmn-binding Protein, Chain A"/>
    <property type="match status" value="1"/>
</dbReference>
<dbReference type="PANTHER" id="PTHR10851">
    <property type="entry name" value="PYRIDOXINE-5-PHOSPHATE OXIDASE"/>
    <property type="match status" value="1"/>
</dbReference>
<dbReference type="InterPro" id="IPR011576">
    <property type="entry name" value="Pyridox_Oxase_N"/>
</dbReference>
<dbReference type="EMBL" id="JACCCW010000001">
    <property type="protein sequence ID" value="NYF78960.1"/>
    <property type="molecule type" value="Genomic_DNA"/>
</dbReference>
<feature type="binding site" evidence="9">
    <location>
        <begin position="66"/>
        <end position="67"/>
    </location>
    <ligand>
        <name>FMN</name>
        <dbReference type="ChEBI" id="CHEBI:58210"/>
    </ligand>
</feature>
<evidence type="ECO:0000256" key="7">
    <source>
        <dbReference type="ARBA" id="ARBA00060587"/>
    </source>
</evidence>
<keyword evidence="6" id="KW-0664">Pyridoxine biosynthesis</keyword>
<evidence type="ECO:0000259" key="10">
    <source>
        <dbReference type="Pfam" id="PF01243"/>
    </source>
</evidence>
<protein>
    <recommendedName>
        <fullName evidence="8">Pyridoxamine 5'-phosphate oxidase</fullName>
        <ecNumber evidence="8">1.4.3.5</ecNumber>
    </recommendedName>
</protein>
<dbReference type="GO" id="GO:0010181">
    <property type="term" value="F:FMN binding"/>
    <property type="evidence" value="ECO:0007669"/>
    <property type="project" value="UniProtKB-UniRule"/>
</dbReference>
<dbReference type="EC" id="1.4.3.5" evidence="8"/>
<evidence type="ECO:0000256" key="9">
    <source>
        <dbReference type="PIRSR" id="PIRSR000190-2"/>
    </source>
</evidence>
<dbReference type="NCBIfam" id="NF004231">
    <property type="entry name" value="PRK05679.1"/>
    <property type="match status" value="1"/>
</dbReference>
<dbReference type="FunFam" id="2.30.110.10:FF:000020">
    <property type="entry name" value="PNPO isoform 11"/>
    <property type="match status" value="1"/>
</dbReference>
<comment type="cofactor">
    <cofactor evidence="9">
        <name>FMN</name>
        <dbReference type="ChEBI" id="CHEBI:58210"/>
    </cofactor>
    <text evidence="9">Binds 1 FMN per subunit.</text>
</comment>
<dbReference type="InterPro" id="IPR012349">
    <property type="entry name" value="Split_barrel_FMN-bd"/>
</dbReference>
<dbReference type="Pfam" id="PF10590">
    <property type="entry name" value="PNP_phzG_C"/>
    <property type="match status" value="1"/>
</dbReference>
<organism evidence="12 13">
    <name type="scientific">Granulicella arctica</name>
    <dbReference type="NCBI Taxonomy" id="940613"/>
    <lineage>
        <taxon>Bacteria</taxon>
        <taxon>Pseudomonadati</taxon>
        <taxon>Acidobacteriota</taxon>
        <taxon>Terriglobia</taxon>
        <taxon>Terriglobales</taxon>
        <taxon>Acidobacteriaceae</taxon>
        <taxon>Granulicella</taxon>
    </lineage>
</organism>
<name>A0A7Y9PFW1_9BACT</name>
<feature type="binding site" evidence="9">
    <location>
        <begin position="51"/>
        <end position="56"/>
    </location>
    <ligand>
        <name>FMN</name>
        <dbReference type="ChEBI" id="CHEBI:58210"/>
    </ligand>
</feature>
<dbReference type="InterPro" id="IPR000659">
    <property type="entry name" value="Pyridox_Oxase"/>
</dbReference>
<dbReference type="SUPFAM" id="SSF50475">
    <property type="entry name" value="FMN-binding split barrel"/>
    <property type="match status" value="1"/>
</dbReference>
<feature type="binding site" evidence="9">
    <location>
        <position position="73"/>
    </location>
    <ligand>
        <name>FMN</name>
        <dbReference type="ChEBI" id="CHEBI:58210"/>
    </ligand>
</feature>
<comment type="similarity">
    <text evidence="1">Belongs to the pyridoxamine 5'-phosphate oxidase family.</text>
</comment>
<comment type="caution">
    <text evidence="12">The sequence shown here is derived from an EMBL/GenBank/DDBJ whole genome shotgun (WGS) entry which is preliminary data.</text>
</comment>